<dbReference type="KEGG" id="orz:FNH13_10980"/>
<organism evidence="1 2">
    <name type="scientific">Ornithinimicrobium ciconiae</name>
    <dbReference type="NCBI Taxonomy" id="2594265"/>
    <lineage>
        <taxon>Bacteria</taxon>
        <taxon>Bacillati</taxon>
        <taxon>Actinomycetota</taxon>
        <taxon>Actinomycetes</taxon>
        <taxon>Micrococcales</taxon>
        <taxon>Ornithinimicrobiaceae</taxon>
        <taxon>Ornithinimicrobium</taxon>
    </lineage>
</organism>
<gene>
    <name evidence="1" type="ORF">FNH13_10980</name>
</gene>
<evidence type="ECO:0000313" key="1">
    <source>
        <dbReference type="EMBL" id="QDO90368.1"/>
    </source>
</evidence>
<sequence length="273" mass="29664">MPEGQRLPAVTAQDEIKELLLSADLDIEGVLPDASNLTARVLLSGTAERALYKPIQGEAPLRDFPDGTLAGREVAAYQVSALGGWDLIPQTVLRDGPLGPGSVQRWIDWEATGSAPGDGMLEAFAATGVPEGWLPIVHGEDQDGRPVVVAHRDSPDLASLAVLDLVLNNADRKGAHLVRDASGRLWGVDHGLTLHVQDKLRTVLWGWAGQPFPDHDRERLAQLHDALRPADTLADLISPEELTALIARVEALRTHPVFPDLPPDRYPLPWPLW</sequence>
<evidence type="ECO:0000313" key="2">
    <source>
        <dbReference type="Proteomes" id="UP000315395"/>
    </source>
</evidence>
<dbReference type="OrthoDB" id="3423180at2"/>
<protein>
    <submittedName>
        <fullName evidence="1">SCO1664 family protein</fullName>
    </submittedName>
</protein>
<reference evidence="1 2" key="1">
    <citation type="submission" date="2019-07" db="EMBL/GenBank/DDBJ databases">
        <title>complete genome sequencing of Ornithinimicrobium sp. H23M54.</title>
        <authorList>
            <person name="Bae J.-W."/>
            <person name="Lee S.-Y."/>
        </authorList>
    </citation>
    <scope>NUCLEOTIDE SEQUENCE [LARGE SCALE GENOMIC DNA]</scope>
    <source>
        <strain evidence="1 2">H23M54</strain>
    </source>
</reference>
<dbReference type="NCBIfam" id="TIGR03843">
    <property type="entry name" value="SCO1664 family protein"/>
    <property type="match status" value="1"/>
</dbReference>
<dbReference type="Proteomes" id="UP000315395">
    <property type="component" value="Chromosome"/>
</dbReference>
<name>A0A516GFT5_9MICO</name>
<accession>A0A516GFT5</accession>
<keyword evidence="2" id="KW-1185">Reference proteome</keyword>
<dbReference type="EMBL" id="CP041616">
    <property type="protein sequence ID" value="QDO90368.1"/>
    <property type="molecule type" value="Genomic_DNA"/>
</dbReference>
<dbReference type="InterPro" id="IPR022292">
    <property type="entry name" value="CHP03843"/>
</dbReference>
<dbReference type="AlphaFoldDB" id="A0A516GFT5"/>
<proteinExistence type="predicted"/>